<name>A0A318IK68_9BURK</name>
<organism evidence="2 3">
    <name type="scientific">Undibacterium pigrum</name>
    <dbReference type="NCBI Taxonomy" id="401470"/>
    <lineage>
        <taxon>Bacteria</taxon>
        <taxon>Pseudomonadati</taxon>
        <taxon>Pseudomonadota</taxon>
        <taxon>Betaproteobacteria</taxon>
        <taxon>Burkholderiales</taxon>
        <taxon>Oxalobacteraceae</taxon>
        <taxon>Undibacterium</taxon>
    </lineage>
</organism>
<dbReference type="Proteomes" id="UP000247792">
    <property type="component" value="Unassembled WGS sequence"/>
</dbReference>
<feature type="chain" id="PRO_5016370978" description="Tetratricopeptide repeat protein" evidence="1">
    <location>
        <begin position="22"/>
        <end position="417"/>
    </location>
</feature>
<proteinExistence type="predicted"/>
<gene>
    <name evidence="2" type="ORF">DFR42_1223</name>
</gene>
<dbReference type="OrthoDB" id="8875254at2"/>
<dbReference type="InterPro" id="IPR011990">
    <property type="entry name" value="TPR-like_helical_dom_sf"/>
</dbReference>
<sequence>MKQLRLSRIAVLFAAIGFAAAPELTNIAANQAYAQESMRPEIGRIVQAAGELYRAKKFREALSKIHEADSVGGKTVNENFTIERMRLSIASAAGDNDTVIRSAETIVSANKLGGKEQLQMIQVLANAYFKAGNFGKAAQWYNRYYADGGTDQSLRPYLIQAMSQSGDSAKAMKEINAELAADEKSGRTPSLTNLEYLANDALKRKDMATYSSALEKMVSFHGKKEFWVNLLNNIERKPGYSERLKLDLMRLKLALGQITKTSDYMDMSLFAIQAGYPAEAIKVIDAGYKAGALGEGKDADRHKRLRDMANKTQTETQSGLAASEAEAKAAKDGNGLVNIGYGYVTGGQVDKGLAMMEEGIAKGGLKQEEDAKLHLGVAQLQAGKKANAIKTLKTVRGTDGTADLARYWIIYANQSGK</sequence>
<protein>
    <recommendedName>
        <fullName evidence="4">Tetratricopeptide repeat protein</fullName>
    </recommendedName>
</protein>
<dbReference type="AlphaFoldDB" id="A0A318IK68"/>
<keyword evidence="1" id="KW-0732">Signal</keyword>
<evidence type="ECO:0008006" key="4">
    <source>
        <dbReference type="Google" id="ProtNLM"/>
    </source>
</evidence>
<evidence type="ECO:0000313" key="2">
    <source>
        <dbReference type="EMBL" id="PXX35223.1"/>
    </source>
</evidence>
<evidence type="ECO:0000256" key="1">
    <source>
        <dbReference type="SAM" id="SignalP"/>
    </source>
</evidence>
<reference evidence="2 3" key="1">
    <citation type="submission" date="2018-05" db="EMBL/GenBank/DDBJ databases">
        <title>Genomic Encyclopedia of Type Strains, Phase IV (KMG-IV): sequencing the most valuable type-strain genomes for metagenomic binning, comparative biology and taxonomic classification.</title>
        <authorList>
            <person name="Goeker M."/>
        </authorList>
    </citation>
    <scope>NUCLEOTIDE SEQUENCE [LARGE SCALE GENOMIC DNA]</scope>
    <source>
        <strain evidence="2 3">DSM 19792</strain>
    </source>
</reference>
<comment type="caution">
    <text evidence="2">The sequence shown here is derived from an EMBL/GenBank/DDBJ whole genome shotgun (WGS) entry which is preliminary data.</text>
</comment>
<dbReference type="EMBL" id="QJKB01000022">
    <property type="protein sequence ID" value="PXX35223.1"/>
    <property type="molecule type" value="Genomic_DNA"/>
</dbReference>
<accession>A0A318IK68</accession>
<feature type="signal peptide" evidence="1">
    <location>
        <begin position="1"/>
        <end position="21"/>
    </location>
</feature>
<evidence type="ECO:0000313" key="3">
    <source>
        <dbReference type="Proteomes" id="UP000247792"/>
    </source>
</evidence>
<dbReference type="Gene3D" id="1.25.40.10">
    <property type="entry name" value="Tetratricopeptide repeat domain"/>
    <property type="match status" value="1"/>
</dbReference>
<keyword evidence="3" id="KW-1185">Reference proteome</keyword>
<dbReference type="RefSeq" id="WP_110258302.1">
    <property type="nucleotide sequence ID" value="NZ_QJKB01000022.1"/>
</dbReference>
<dbReference type="SUPFAM" id="SSF48452">
    <property type="entry name" value="TPR-like"/>
    <property type="match status" value="1"/>
</dbReference>